<proteinExistence type="predicted"/>
<evidence type="ECO:0000313" key="2">
    <source>
        <dbReference type="Proteomes" id="UP000266861"/>
    </source>
</evidence>
<dbReference type="Proteomes" id="UP000266861">
    <property type="component" value="Unassembled WGS sequence"/>
</dbReference>
<protein>
    <submittedName>
        <fullName evidence="1">Uncharacterized protein</fullName>
    </submittedName>
</protein>
<accession>A0A397JKH0</accession>
<dbReference type="EMBL" id="PQFF01000019">
    <property type="protein sequence ID" value="RHZ88855.1"/>
    <property type="molecule type" value="Genomic_DNA"/>
</dbReference>
<name>A0A397JKH0_9GLOM</name>
<reference evidence="1 2" key="1">
    <citation type="submission" date="2018-08" db="EMBL/GenBank/DDBJ databases">
        <title>Genome and evolution of the arbuscular mycorrhizal fungus Diversispora epigaea (formerly Glomus versiforme) and its bacterial endosymbionts.</title>
        <authorList>
            <person name="Sun X."/>
            <person name="Fei Z."/>
            <person name="Harrison M."/>
        </authorList>
    </citation>
    <scope>NUCLEOTIDE SEQUENCE [LARGE SCALE GENOMIC DNA]</scope>
    <source>
        <strain evidence="1 2">IT104</strain>
    </source>
</reference>
<dbReference type="OrthoDB" id="432528at2759"/>
<gene>
    <name evidence="1" type="ORF">Glove_21g263</name>
</gene>
<evidence type="ECO:0000313" key="1">
    <source>
        <dbReference type="EMBL" id="RHZ88855.1"/>
    </source>
</evidence>
<keyword evidence="2" id="KW-1185">Reference proteome</keyword>
<dbReference type="AlphaFoldDB" id="A0A397JKH0"/>
<sequence>MIRFCIWGTNWIKNSTSQIMGKLINTFDTTSKEWSNPQIEGEPIRRRDYIAGYTATLLPNGIWYYNVYWRQSLEYKLPSPDGRTNFIVLNTTIFPFEWYSPDYSRTNEPSGLEAYSANFFENYMIIGFGDYTWISYYERLPNHQYDQHIHHQYLPSGNFFNRKILQLYDPYELRKFLRIRNYINNSNESPDFLVFDTGVQETNQISQNEMPQNTR</sequence>
<comment type="caution">
    <text evidence="1">The sequence shown here is derived from an EMBL/GenBank/DDBJ whole genome shotgun (WGS) entry which is preliminary data.</text>
</comment>
<organism evidence="1 2">
    <name type="scientific">Diversispora epigaea</name>
    <dbReference type="NCBI Taxonomy" id="1348612"/>
    <lineage>
        <taxon>Eukaryota</taxon>
        <taxon>Fungi</taxon>
        <taxon>Fungi incertae sedis</taxon>
        <taxon>Mucoromycota</taxon>
        <taxon>Glomeromycotina</taxon>
        <taxon>Glomeromycetes</taxon>
        <taxon>Diversisporales</taxon>
        <taxon>Diversisporaceae</taxon>
        <taxon>Diversispora</taxon>
    </lineage>
</organism>